<reference evidence="2" key="1">
    <citation type="submission" date="2016-10" db="EMBL/GenBank/DDBJ databases">
        <title>Sequence of Gallionella enrichment culture.</title>
        <authorList>
            <person name="Poehlein A."/>
            <person name="Muehling M."/>
            <person name="Daniel R."/>
        </authorList>
    </citation>
    <scope>NUCLEOTIDE SEQUENCE</scope>
</reference>
<feature type="compositionally biased region" description="Basic and acidic residues" evidence="1">
    <location>
        <begin position="109"/>
        <end position="141"/>
    </location>
</feature>
<protein>
    <submittedName>
        <fullName evidence="2">Uncharacterized protein</fullName>
    </submittedName>
</protein>
<feature type="compositionally biased region" description="Basic and acidic residues" evidence="1">
    <location>
        <begin position="65"/>
        <end position="79"/>
    </location>
</feature>
<evidence type="ECO:0000256" key="1">
    <source>
        <dbReference type="SAM" id="MobiDB-lite"/>
    </source>
</evidence>
<evidence type="ECO:0000313" key="2">
    <source>
        <dbReference type="EMBL" id="OIQ64022.1"/>
    </source>
</evidence>
<gene>
    <name evidence="2" type="ORF">GALL_544310</name>
</gene>
<dbReference type="EMBL" id="MLJW01008484">
    <property type="protein sequence ID" value="OIQ64022.1"/>
    <property type="molecule type" value="Genomic_DNA"/>
</dbReference>
<feature type="region of interest" description="Disordered" evidence="1">
    <location>
        <begin position="1"/>
        <end position="141"/>
    </location>
</feature>
<dbReference type="AlphaFoldDB" id="A0A1J5NYY9"/>
<accession>A0A1J5NYY9</accession>
<organism evidence="2">
    <name type="scientific">mine drainage metagenome</name>
    <dbReference type="NCBI Taxonomy" id="410659"/>
    <lineage>
        <taxon>unclassified sequences</taxon>
        <taxon>metagenomes</taxon>
        <taxon>ecological metagenomes</taxon>
    </lineage>
</organism>
<sequence length="141" mass="15335">MPPGRDVVLGPGDLRAAPTEVHRPRTSDRGMLPRHRTGEHEVDLRDPVPVGEPRQHPGASGRQPASEHLHGGPGRRVEEVGAGAGQRVEVRDRDPDDELATVRQQVGDQDVRDRSAPATRDRPPADVCEGRQHQGRSGGDR</sequence>
<feature type="compositionally biased region" description="Basic and acidic residues" evidence="1">
    <location>
        <begin position="36"/>
        <end position="46"/>
    </location>
</feature>
<comment type="caution">
    <text evidence="2">The sequence shown here is derived from an EMBL/GenBank/DDBJ whole genome shotgun (WGS) entry which is preliminary data.</text>
</comment>
<proteinExistence type="predicted"/>
<name>A0A1J5NYY9_9ZZZZ</name>